<evidence type="ECO:0000313" key="2">
    <source>
        <dbReference type="EMBL" id="MET4574983.1"/>
    </source>
</evidence>
<evidence type="ECO:0000256" key="1">
    <source>
        <dbReference type="SAM" id="MobiDB-lite"/>
    </source>
</evidence>
<keyword evidence="3" id="KW-1185">Reference proteome</keyword>
<feature type="region of interest" description="Disordered" evidence="1">
    <location>
        <begin position="173"/>
        <end position="204"/>
    </location>
</feature>
<evidence type="ECO:0000313" key="3">
    <source>
        <dbReference type="Proteomes" id="UP001549320"/>
    </source>
</evidence>
<protein>
    <submittedName>
        <fullName evidence="2">Uncharacterized protein</fullName>
    </submittedName>
</protein>
<dbReference type="Proteomes" id="UP001549320">
    <property type="component" value="Unassembled WGS sequence"/>
</dbReference>
<gene>
    <name evidence="2" type="ORF">ABIE13_000080</name>
</gene>
<comment type="caution">
    <text evidence="2">The sequence shown here is derived from an EMBL/GenBank/DDBJ whole genome shotgun (WGS) entry which is preliminary data.</text>
</comment>
<reference evidence="2 3" key="1">
    <citation type="submission" date="2024-06" db="EMBL/GenBank/DDBJ databases">
        <title>Sorghum-associated microbial communities from plants grown in Nebraska, USA.</title>
        <authorList>
            <person name="Schachtman D."/>
        </authorList>
    </citation>
    <scope>NUCLEOTIDE SEQUENCE [LARGE SCALE GENOMIC DNA]</scope>
    <source>
        <strain evidence="2 3">2709</strain>
    </source>
</reference>
<dbReference type="RefSeq" id="WP_354440176.1">
    <property type="nucleotide sequence ID" value="NZ_JBEPSH010000001.1"/>
</dbReference>
<accession>A0ABV2Q2B9</accession>
<name>A0ABV2Q2B9_9BURK</name>
<sequence length="204" mass="22357">MAIVSQDLVCEELDHHLEAFDEMVRGAWADYRALPSICHVTFGARSRASVVHDFLLSRAAAYADSTPGVCYFKLNLMHGIVIGGRYAIRFKKFDYDNRSRNQPTLQVAEFRSQIELDGIDAAHHLEVGYILDDLDADVVDVRLACPSGYGNAWVVSLSDRGTATVVADLFSPSNDGDTGGEVEPAGIKPRKPEGKVISITTKSR</sequence>
<proteinExistence type="predicted"/>
<dbReference type="EMBL" id="JBEPSH010000001">
    <property type="protein sequence ID" value="MET4574983.1"/>
    <property type="molecule type" value="Genomic_DNA"/>
</dbReference>
<organism evidence="2 3">
    <name type="scientific">Ottowia thiooxydans</name>
    <dbReference type="NCBI Taxonomy" id="219182"/>
    <lineage>
        <taxon>Bacteria</taxon>
        <taxon>Pseudomonadati</taxon>
        <taxon>Pseudomonadota</taxon>
        <taxon>Betaproteobacteria</taxon>
        <taxon>Burkholderiales</taxon>
        <taxon>Comamonadaceae</taxon>
        <taxon>Ottowia</taxon>
    </lineage>
</organism>